<proteinExistence type="predicted"/>
<protein>
    <recommendedName>
        <fullName evidence="1">Anti-sigma factor NepR domain-containing protein</fullName>
    </recommendedName>
</protein>
<organism evidence="2 3">
    <name type="scientific">Bartonella bilalgolemii</name>
    <dbReference type="NCBI Taxonomy" id="2942911"/>
    <lineage>
        <taxon>Bacteria</taxon>
        <taxon>Pseudomonadati</taxon>
        <taxon>Pseudomonadota</taxon>
        <taxon>Alphaproteobacteria</taxon>
        <taxon>Hyphomicrobiales</taxon>
        <taxon>Bartonellaceae</taxon>
        <taxon>Bartonella</taxon>
    </lineage>
</organism>
<keyword evidence="3" id="KW-1185">Reference proteome</keyword>
<evidence type="ECO:0000259" key="1">
    <source>
        <dbReference type="Pfam" id="PF18557"/>
    </source>
</evidence>
<sequence>MNNFGEKNLTDYFTLEDDLLGANSEIALKLRQFYMQIQEEPLPLHLLELLDKLEQAEKNSLHSEEKRFDLL</sequence>
<reference evidence="2 3" key="1">
    <citation type="submission" date="2022-05" db="EMBL/GenBank/DDBJ databases">
        <title>Description of the Bartonella bilalgolemii sp. nov. Isolated from Apodemus uralensis (Pallas 1811).</title>
        <authorList>
            <person name="Zgheib R."/>
            <person name="Celebi B."/>
        </authorList>
    </citation>
    <scope>NUCLEOTIDE SEQUENCE [LARGE SCALE GENOMIC DNA]</scope>
    <source>
        <strain evidence="2 3">G70</strain>
    </source>
</reference>
<comment type="caution">
    <text evidence="2">The sequence shown here is derived from an EMBL/GenBank/DDBJ whole genome shotgun (WGS) entry which is preliminary data.</text>
</comment>
<accession>A0ABT0P7V2</accession>
<dbReference type="EMBL" id="JAMCOF010000001">
    <property type="protein sequence ID" value="MCL6229262.1"/>
    <property type="molecule type" value="Genomic_DNA"/>
</dbReference>
<dbReference type="InterPro" id="IPR041649">
    <property type="entry name" value="NepR"/>
</dbReference>
<evidence type="ECO:0000313" key="3">
    <source>
        <dbReference type="Proteomes" id="UP001523003"/>
    </source>
</evidence>
<feature type="domain" description="Anti-sigma factor NepR" evidence="1">
    <location>
        <begin position="23"/>
        <end position="57"/>
    </location>
</feature>
<dbReference type="RefSeq" id="WP_249674830.1">
    <property type="nucleotide sequence ID" value="NZ_JAMCOF010000001.1"/>
</dbReference>
<name>A0ABT0P7V2_9HYPH</name>
<dbReference type="Pfam" id="PF18557">
    <property type="entry name" value="NepR"/>
    <property type="match status" value="1"/>
</dbReference>
<dbReference type="Proteomes" id="UP001523003">
    <property type="component" value="Unassembled WGS sequence"/>
</dbReference>
<gene>
    <name evidence="2" type="ORF">M4Z11_01315</name>
</gene>
<evidence type="ECO:0000313" key="2">
    <source>
        <dbReference type="EMBL" id="MCL6229262.1"/>
    </source>
</evidence>